<dbReference type="InterPro" id="IPR029058">
    <property type="entry name" value="AB_hydrolase_fold"/>
</dbReference>
<dbReference type="AlphaFoldDB" id="A0A097NV20"/>
<proteinExistence type="inferred from homology"/>
<dbReference type="SMR" id="A0A097NV20"/>
<dbReference type="ESTHER" id="bacsu-pnbae">
    <property type="family name" value="Carb_B_Bacteria"/>
</dbReference>
<dbReference type="PATRIC" id="fig|1423.134.peg.1884"/>
<dbReference type="GO" id="GO:0004104">
    <property type="term" value="F:cholinesterase activity"/>
    <property type="evidence" value="ECO:0007669"/>
    <property type="project" value="InterPro"/>
</dbReference>
<reference evidence="4" key="2">
    <citation type="journal article" date="2011" name="J. Mol. Catal., B Enzym.">
        <title>Immobilization of Bacillus subtilis esterase by simple cross-linking for enzymatic resolution ofdl-menthyl acetate.</title>
        <authorList>
            <person name="Zheng G.-W."/>
            <person name="Yu H.-L."/>
            <person name="Li C.-X."/>
            <person name="Pan J."/>
            <person name="Xu J.-H."/>
        </authorList>
    </citation>
    <scope>NUCLEOTIDE SEQUENCE</scope>
    <source>
        <strain evidence="4">ECU0554</strain>
    </source>
</reference>
<evidence type="ECO:0000313" key="4">
    <source>
        <dbReference type="EMBL" id="AIU34718.1"/>
    </source>
</evidence>
<reference evidence="4" key="3">
    <citation type="submission" date="2014-07" db="EMBL/GenBank/DDBJ databases">
        <authorList>
            <person name="Zheng G.-W."/>
        </authorList>
    </citation>
    <scope>NUCLEOTIDE SEQUENCE</scope>
    <source>
        <strain evidence="4">ECU0554</strain>
    </source>
</reference>
<dbReference type="PROSITE" id="PS00941">
    <property type="entry name" value="CARBOXYLESTERASE_B_2"/>
    <property type="match status" value="1"/>
</dbReference>
<dbReference type="CDD" id="cd00312">
    <property type="entry name" value="Esterase_lipase"/>
    <property type="match status" value="1"/>
</dbReference>
<dbReference type="InterPro" id="IPR000997">
    <property type="entry name" value="Cholinesterase"/>
</dbReference>
<evidence type="ECO:0000256" key="3">
    <source>
        <dbReference type="RuleBase" id="RU361235"/>
    </source>
</evidence>
<evidence type="ECO:0000256" key="2">
    <source>
        <dbReference type="ARBA" id="ARBA00022801"/>
    </source>
</evidence>
<dbReference type="InterPro" id="IPR050309">
    <property type="entry name" value="Type-B_Carboxylest/Lipase"/>
</dbReference>
<evidence type="ECO:0000256" key="1">
    <source>
        <dbReference type="ARBA" id="ARBA00005964"/>
    </source>
</evidence>
<name>A0A097NV20_BACIU</name>
<protein>
    <recommendedName>
        <fullName evidence="3">Carboxylic ester hydrolase</fullName>
        <ecNumber evidence="3">3.1.1.-</ecNumber>
    </recommendedName>
</protein>
<dbReference type="PRINTS" id="PR00878">
    <property type="entry name" value="CHOLNESTRASE"/>
</dbReference>
<sequence>MTHQIVTTQYGKVKGTTENGVHKWKGIPYAKPPVGQWRFKAPEPPEVWEDVLDATAYGPICPQPSDLLSLSYTELPRQSEDCLYVNVFAPDTPSKNLPVMVWIHGGAFYLGAGSEPLYDGSKLAAQGEVIVVTLNYRLGPFGFLHLSSFNEAYSDNLGLLDQAAALKWVRENISAFGGDPDNVTVFGESAGGMSIAALLAMPAAKGLFQKAIMESGASRTMTKEQAASTSAAFLQVLGINEGQLDKLHTVSAEDLLKAADQLRIAEKENIFQLFFQPALDPKTLPEEPEKAIAEGAASGIPLLIGTTRDEGYLFFTPDSDVHSQETLDAALEYLLGKPLAEKVADLYPRSLESQIHMMTDLLFWRPAVAYASAQSHYAPVWMYRFDWHPKKPPYNKAFHALELPFVFGNLDGLERMAKAEITDEVKQLSHTIQSAWITFAKTGNPSTEAVNWPAYHEETRETLILDSEITIENDPESEKRQKLFPSKGE</sequence>
<dbReference type="EMBL" id="KM203868">
    <property type="protein sequence ID" value="AIU34718.1"/>
    <property type="molecule type" value="Genomic_DNA"/>
</dbReference>
<dbReference type="PANTHER" id="PTHR11559">
    <property type="entry name" value="CARBOXYLESTERASE"/>
    <property type="match status" value="1"/>
</dbReference>
<dbReference type="InterPro" id="IPR002018">
    <property type="entry name" value="CarbesteraseB"/>
</dbReference>
<accession>A0A097NV20</accession>
<dbReference type="Gene3D" id="3.40.50.1820">
    <property type="entry name" value="alpha/beta hydrolase"/>
    <property type="match status" value="1"/>
</dbReference>
<keyword evidence="2 3" id="KW-0378">Hydrolase</keyword>
<comment type="similarity">
    <text evidence="1 3">Belongs to the type-B carboxylesterase/lipase family.</text>
</comment>
<dbReference type="EC" id="3.1.1.-" evidence="3"/>
<dbReference type="Pfam" id="PF00135">
    <property type="entry name" value="COesterase"/>
    <property type="match status" value="1"/>
</dbReference>
<dbReference type="SUPFAM" id="SSF53474">
    <property type="entry name" value="alpha/beta-Hydrolases"/>
    <property type="match status" value="1"/>
</dbReference>
<dbReference type="PROSITE" id="PS00122">
    <property type="entry name" value="CARBOXYLESTERASE_B_1"/>
    <property type="match status" value="1"/>
</dbReference>
<dbReference type="InterPro" id="IPR019819">
    <property type="entry name" value="Carboxylesterase_B_CS"/>
</dbReference>
<organism evidence="4">
    <name type="scientific">Bacillus subtilis</name>
    <dbReference type="NCBI Taxonomy" id="1423"/>
    <lineage>
        <taxon>Bacteria</taxon>
        <taxon>Bacillati</taxon>
        <taxon>Bacillota</taxon>
        <taxon>Bacilli</taxon>
        <taxon>Bacillales</taxon>
        <taxon>Bacillaceae</taxon>
        <taxon>Bacillus</taxon>
    </lineage>
</organism>
<dbReference type="RefSeq" id="WP_041850508.1">
    <property type="nucleotide sequence ID" value="NZ_CANLQF010000002.1"/>
</dbReference>
<reference evidence="4" key="1">
    <citation type="journal article" date="2010" name="J. Biotechnol.">
        <title>An efficient bioprocess for enzymatic production of L-menthol with high ratio of substrate to catalyst using whole cells of recombinant E. coli.</title>
        <authorList>
            <person name="Zheng G.W."/>
            <person name="Pan J."/>
            <person name="Yu H.L."/>
            <person name="Ngo-Thi M.T."/>
            <person name="Li C.X."/>
            <person name="Xu J.H."/>
        </authorList>
    </citation>
    <scope>NUCLEOTIDE SEQUENCE</scope>
    <source>
        <strain evidence="4">ECU0554</strain>
    </source>
</reference>
<dbReference type="InterPro" id="IPR019826">
    <property type="entry name" value="Carboxylesterase_B_AS"/>
</dbReference>